<dbReference type="KEGG" id="acht:bsdcttw_21450"/>
<dbReference type="AlphaFoldDB" id="A0A7I8DP57"/>
<sequence length="71" mass="8329">MELFSKNNLDAPGRYFLHFLPTLTGHGYYEYRIMIDNETNDRTCWGNYQLEGDEGRGLTLNWGDILLKRKG</sequence>
<protein>
    <submittedName>
        <fullName evidence="1">Uncharacterized protein</fullName>
    </submittedName>
</protein>
<dbReference type="Proteomes" id="UP000515703">
    <property type="component" value="Chromosome"/>
</dbReference>
<dbReference type="EMBL" id="AP023368">
    <property type="protein sequence ID" value="BCJ99104.1"/>
    <property type="molecule type" value="Genomic_DNA"/>
</dbReference>
<evidence type="ECO:0000313" key="2">
    <source>
        <dbReference type="Proteomes" id="UP000515703"/>
    </source>
</evidence>
<evidence type="ECO:0000313" key="1">
    <source>
        <dbReference type="EMBL" id="BCJ99104.1"/>
    </source>
</evidence>
<gene>
    <name evidence="1" type="ORF">bsdcttw_21450</name>
</gene>
<reference evidence="1 2" key="2">
    <citation type="submission" date="2020-08" db="EMBL/GenBank/DDBJ databases">
        <authorList>
            <person name="Ueki A."/>
            <person name="Tonouchi A."/>
        </authorList>
    </citation>
    <scope>NUCLEOTIDE SEQUENCE [LARGE SCALE GENOMIC DNA]</scope>
    <source>
        <strain evidence="1 2">CTTW</strain>
    </source>
</reference>
<proteinExistence type="predicted"/>
<keyword evidence="2" id="KW-1185">Reference proteome</keyword>
<accession>A0A7I8DP57</accession>
<organism evidence="1 2">
    <name type="scientific">Anaerocolumna chitinilytica</name>
    <dbReference type="NCBI Taxonomy" id="1727145"/>
    <lineage>
        <taxon>Bacteria</taxon>
        <taxon>Bacillati</taxon>
        <taxon>Bacillota</taxon>
        <taxon>Clostridia</taxon>
        <taxon>Lachnospirales</taxon>
        <taxon>Lachnospiraceae</taxon>
        <taxon>Anaerocolumna</taxon>
    </lineage>
</organism>
<reference evidence="1 2" key="1">
    <citation type="submission" date="2020-08" db="EMBL/GenBank/DDBJ databases">
        <title>Draft genome sequencing of an Anaerocolumna strain isolated from anoxic soil subjected to BSD treatment.</title>
        <authorList>
            <person name="Uek A."/>
            <person name="Tonouchi A."/>
        </authorList>
    </citation>
    <scope>NUCLEOTIDE SEQUENCE [LARGE SCALE GENOMIC DNA]</scope>
    <source>
        <strain evidence="1 2">CTTW</strain>
    </source>
</reference>
<name>A0A7I8DP57_9FIRM</name>